<comment type="subcellular location">
    <subcellularLocation>
        <location evidence="2">Membrane</location>
        <topology evidence="2">Single-pass membrane protein</topology>
    </subcellularLocation>
</comment>
<evidence type="ECO:0000256" key="7">
    <source>
        <dbReference type="ARBA" id="ARBA00022723"/>
    </source>
</evidence>
<dbReference type="Pfam" id="PF00067">
    <property type="entry name" value="p450"/>
    <property type="match status" value="1"/>
</dbReference>
<evidence type="ECO:0000256" key="3">
    <source>
        <dbReference type="ARBA" id="ARBA00005179"/>
    </source>
</evidence>
<evidence type="ECO:0000256" key="10">
    <source>
        <dbReference type="ARBA" id="ARBA00023004"/>
    </source>
</evidence>
<dbReference type="InterPro" id="IPR017972">
    <property type="entry name" value="Cyt_P450_CS"/>
</dbReference>
<gene>
    <name evidence="16" type="ORF">L227DRAFT_433193</name>
</gene>
<sequence>MVSNNQPSASTSAGIALVIWFAISYALSVLQWRARKRGLRFPPGPTSLPFVGNIAHMRKPEPWKAHRTLCDTYGDTVYLPVLGQSIIILGGPRSISDLLDKRSAVTSDRQQSSIIPLAGFDANFTLMPYGQRWRRHRRAFWQHFLPASSLRYVPLQERSARLFLRKLLDDPSRLCEHIRYTFMATIVKVIYGLDLAETDPDAAQIEKMLEGLQALTPGKYLVEFLPFLQHLPGWLPGTGFQKELGAWRSATVGTKEGLFQRAMKEIDKGVQTQSVAAELVEGRGVDIQDEDDPIAKEIPKSVGNVAVEGGADTTFSSLQTFFLALSLNPNVLRKAQAQLHAVVGPRRLPVHADRENLPYITAIVKECLRWHPVLPFGLPHLTTQDMEYRGYFIPARTLLLANAWACLHDPEVYPEPERFLPDRFVLENGEWNTKVPDPAQFAFGFGRRICPGRHFAEASMFVYVAMVLHVFDISPPLDAEGKPIQVQPKMTNGVVSYPEDCRCTITPRSTWAKELILSEGV</sequence>
<evidence type="ECO:0000256" key="8">
    <source>
        <dbReference type="ARBA" id="ARBA00022989"/>
    </source>
</evidence>
<comment type="similarity">
    <text evidence="4 14">Belongs to the cytochrome P450 family.</text>
</comment>
<dbReference type="CDD" id="cd11065">
    <property type="entry name" value="CYP64-like"/>
    <property type="match status" value="1"/>
</dbReference>
<evidence type="ECO:0000313" key="17">
    <source>
        <dbReference type="Proteomes" id="UP000313359"/>
    </source>
</evidence>
<dbReference type="GO" id="GO:0004497">
    <property type="term" value="F:monooxygenase activity"/>
    <property type="evidence" value="ECO:0007669"/>
    <property type="project" value="UniProtKB-KW"/>
</dbReference>
<dbReference type="Proteomes" id="UP000313359">
    <property type="component" value="Unassembled WGS sequence"/>
</dbReference>
<dbReference type="GO" id="GO:0016020">
    <property type="term" value="C:membrane"/>
    <property type="evidence" value="ECO:0007669"/>
    <property type="project" value="UniProtKB-SubCell"/>
</dbReference>
<evidence type="ECO:0000256" key="1">
    <source>
        <dbReference type="ARBA" id="ARBA00001971"/>
    </source>
</evidence>
<keyword evidence="7 13" id="KW-0479">Metal-binding</keyword>
<organism evidence="16 17">
    <name type="scientific">Lentinus tigrinus ALCF2SS1-6</name>
    <dbReference type="NCBI Taxonomy" id="1328759"/>
    <lineage>
        <taxon>Eukaryota</taxon>
        <taxon>Fungi</taxon>
        <taxon>Dikarya</taxon>
        <taxon>Basidiomycota</taxon>
        <taxon>Agaricomycotina</taxon>
        <taxon>Agaricomycetes</taxon>
        <taxon>Polyporales</taxon>
        <taxon>Polyporaceae</taxon>
        <taxon>Lentinus</taxon>
    </lineage>
</organism>
<dbReference type="InterPro" id="IPR036396">
    <property type="entry name" value="Cyt_P450_sf"/>
</dbReference>
<dbReference type="EMBL" id="ML122258">
    <property type="protein sequence ID" value="RPD62673.1"/>
    <property type="molecule type" value="Genomic_DNA"/>
</dbReference>
<keyword evidence="6 15" id="KW-0812">Transmembrane</keyword>
<evidence type="ECO:0000313" key="16">
    <source>
        <dbReference type="EMBL" id="RPD62673.1"/>
    </source>
</evidence>
<comment type="pathway">
    <text evidence="3">Secondary metabolite biosynthesis.</text>
</comment>
<comment type="cofactor">
    <cofactor evidence="1 13">
        <name>heme</name>
        <dbReference type="ChEBI" id="CHEBI:30413"/>
    </cofactor>
</comment>
<feature type="binding site" description="axial binding residue" evidence="13">
    <location>
        <position position="450"/>
    </location>
    <ligand>
        <name>heme</name>
        <dbReference type="ChEBI" id="CHEBI:30413"/>
    </ligand>
    <ligandPart>
        <name>Fe</name>
        <dbReference type="ChEBI" id="CHEBI:18248"/>
    </ligandPart>
</feature>
<dbReference type="OrthoDB" id="2789670at2759"/>
<dbReference type="STRING" id="1328759.A0A5C2SFW8"/>
<keyword evidence="10 13" id="KW-0408">Iron</keyword>
<keyword evidence="17" id="KW-1185">Reference proteome</keyword>
<reference evidence="16" key="1">
    <citation type="journal article" date="2018" name="Genome Biol. Evol.">
        <title>Genomics and development of Lentinus tigrinus, a white-rot wood-decaying mushroom with dimorphic fruiting bodies.</title>
        <authorList>
            <person name="Wu B."/>
            <person name="Xu Z."/>
            <person name="Knudson A."/>
            <person name="Carlson A."/>
            <person name="Chen N."/>
            <person name="Kovaka S."/>
            <person name="LaButti K."/>
            <person name="Lipzen A."/>
            <person name="Pennachio C."/>
            <person name="Riley R."/>
            <person name="Schakwitz W."/>
            <person name="Umezawa K."/>
            <person name="Ohm R.A."/>
            <person name="Grigoriev I.V."/>
            <person name="Nagy L.G."/>
            <person name="Gibbons J."/>
            <person name="Hibbett D."/>
        </authorList>
    </citation>
    <scope>NUCLEOTIDE SEQUENCE [LARGE SCALE GENOMIC DNA]</scope>
    <source>
        <strain evidence="16">ALCF2SS1-6</strain>
    </source>
</reference>
<dbReference type="PRINTS" id="PR00385">
    <property type="entry name" value="P450"/>
</dbReference>
<dbReference type="AlphaFoldDB" id="A0A5C2SFW8"/>
<keyword evidence="9 14" id="KW-0560">Oxidoreductase</keyword>
<evidence type="ECO:0000256" key="14">
    <source>
        <dbReference type="RuleBase" id="RU000461"/>
    </source>
</evidence>
<dbReference type="InterPro" id="IPR001128">
    <property type="entry name" value="Cyt_P450"/>
</dbReference>
<evidence type="ECO:0000256" key="2">
    <source>
        <dbReference type="ARBA" id="ARBA00004167"/>
    </source>
</evidence>
<feature type="transmembrane region" description="Helical" evidence="15">
    <location>
        <begin position="12"/>
        <end position="30"/>
    </location>
</feature>
<evidence type="ECO:0000256" key="6">
    <source>
        <dbReference type="ARBA" id="ARBA00022692"/>
    </source>
</evidence>
<protein>
    <submittedName>
        <fullName evidence="16">CyP450 monooxygenase</fullName>
    </submittedName>
</protein>
<keyword evidence="8 15" id="KW-1133">Transmembrane helix</keyword>
<dbReference type="InterPro" id="IPR002401">
    <property type="entry name" value="Cyt_P450_E_grp-I"/>
</dbReference>
<accession>A0A5C2SFW8</accession>
<dbReference type="SUPFAM" id="SSF48264">
    <property type="entry name" value="Cytochrome P450"/>
    <property type="match status" value="1"/>
</dbReference>
<keyword evidence="11 14" id="KW-0503">Monooxygenase</keyword>
<keyword evidence="5 13" id="KW-0349">Heme</keyword>
<dbReference type="PRINTS" id="PR00463">
    <property type="entry name" value="EP450I"/>
</dbReference>
<evidence type="ECO:0000256" key="4">
    <source>
        <dbReference type="ARBA" id="ARBA00010617"/>
    </source>
</evidence>
<evidence type="ECO:0000256" key="5">
    <source>
        <dbReference type="ARBA" id="ARBA00022617"/>
    </source>
</evidence>
<evidence type="ECO:0000256" key="9">
    <source>
        <dbReference type="ARBA" id="ARBA00023002"/>
    </source>
</evidence>
<keyword evidence="12 15" id="KW-0472">Membrane</keyword>
<proteinExistence type="inferred from homology"/>
<dbReference type="PROSITE" id="PS00086">
    <property type="entry name" value="CYTOCHROME_P450"/>
    <property type="match status" value="1"/>
</dbReference>
<evidence type="ECO:0000256" key="13">
    <source>
        <dbReference type="PIRSR" id="PIRSR602401-1"/>
    </source>
</evidence>
<dbReference type="Gene3D" id="1.10.630.10">
    <property type="entry name" value="Cytochrome P450"/>
    <property type="match status" value="1"/>
</dbReference>
<dbReference type="GO" id="GO:0020037">
    <property type="term" value="F:heme binding"/>
    <property type="evidence" value="ECO:0007669"/>
    <property type="project" value="InterPro"/>
</dbReference>
<dbReference type="PANTHER" id="PTHR46300">
    <property type="entry name" value="P450, PUTATIVE (EUROFUNG)-RELATED-RELATED"/>
    <property type="match status" value="1"/>
</dbReference>
<dbReference type="GO" id="GO:0016705">
    <property type="term" value="F:oxidoreductase activity, acting on paired donors, with incorporation or reduction of molecular oxygen"/>
    <property type="evidence" value="ECO:0007669"/>
    <property type="project" value="InterPro"/>
</dbReference>
<evidence type="ECO:0000256" key="15">
    <source>
        <dbReference type="SAM" id="Phobius"/>
    </source>
</evidence>
<evidence type="ECO:0000256" key="12">
    <source>
        <dbReference type="ARBA" id="ARBA00023136"/>
    </source>
</evidence>
<dbReference type="GO" id="GO:0005506">
    <property type="term" value="F:iron ion binding"/>
    <property type="evidence" value="ECO:0007669"/>
    <property type="project" value="InterPro"/>
</dbReference>
<name>A0A5C2SFW8_9APHY</name>
<dbReference type="PANTHER" id="PTHR46300:SF7">
    <property type="entry name" value="P450, PUTATIVE (EUROFUNG)-RELATED"/>
    <property type="match status" value="1"/>
</dbReference>
<evidence type="ECO:0000256" key="11">
    <source>
        <dbReference type="ARBA" id="ARBA00023033"/>
    </source>
</evidence>
<dbReference type="InterPro" id="IPR050364">
    <property type="entry name" value="Cytochrome_P450_fung"/>
</dbReference>